<dbReference type="SUPFAM" id="SSF53335">
    <property type="entry name" value="S-adenosyl-L-methionine-dependent methyltransferases"/>
    <property type="match status" value="1"/>
</dbReference>
<dbReference type="EC" id="2.1.1.72" evidence="2"/>
<proteinExistence type="inferred from homology"/>
<dbReference type="InterPro" id="IPR023095">
    <property type="entry name" value="Ade_MeTrfase_dom_2"/>
</dbReference>
<dbReference type="InterPro" id="IPR012327">
    <property type="entry name" value="MeTrfase_D12"/>
</dbReference>
<dbReference type="GO" id="GO:0009007">
    <property type="term" value="F:site-specific DNA-methyltransferase (adenine-specific) activity"/>
    <property type="evidence" value="ECO:0007669"/>
    <property type="project" value="UniProtKB-EC"/>
</dbReference>
<feature type="binding site" evidence="7">
    <location>
        <position position="67"/>
    </location>
    <ligand>
        <name>S-adenosyl-L-methionine</name>
        <dbReference type="ChEBI" id="CHEBI:59789"/>
    </ligand>
</feature>
<dbReference type="OrthoDB" id="9805629at2"/>
<dbReference type="Pfam" id="PF02086">
    <property type="entry name" value="MethyltransfD12"/>
    <property type="match status" value="1"/>
</dbReference>
<evidence type="ECO:0000256" key="7">
    <source>
        <dbReference type="PIRSR" id="PIRSR000398-1"/>
    </source>
</evidence>
<dbReference type="PIRSF" id="PIRSF000398">
    <property type="entry name" value="M_m6A_EcoRV"/>
    <property type="match status" value="1"/>
</dbReference>
<dbReference type="InterPro" id="IPR012263">
    <property type="entry name" value="M_m6A_EcoRV"/>
</dbReference>
<accession>A0A2V3VB39</accession>
<dbReference type="GO" id="GO:0009307">
    <property type="term" value="P:DNA restriction-modification system"/>
    <property type="evidence" value="ECO:0007669"/>
    <property type="project" value="InterPro"/>
</dbReference>
<comment type="caution">
    <text evidence="8">The sequence shown here is derived from an EMBL/GenBank/DDBJ whole genome shotgun (WGS) entry which is preliminary data.</text>
</comment>
<evidence type="ECO:0000256" key="5">
    <source>
        <dbReference type="ARBA" id="ARBA00022691"/>
    </source>
</evidence>
<keyword evidence="5" id="KW-0949">S-adenosyl-L-methionine</keyword>
<dbReference type="AlphaFoldDB" id="A0A2V3VB39"/>
<name>A0A2V3VB39_9SPHN</name>
<comment type="similarity">
    <text evidence="1">Belongs to the N(4)/N(6)-methyltransferase family.</text>
</comment>
<dbReference type="Gene3D" id="1.10.1020.10">
    <property type="entry name" value="Adenine-specific Methyltransferase, Domain 2"/>
    <property type="match status" value="1"/>
</dbReference>
<dbReference type="RefSeq" id="WP_110296978.1">
    <property type="nucleotide sequence ID" value="NZ_QJJM01000001.1"/>
</dbReference>
<organism evidence="8 9">
    <name type="scientific">Blastomonas natatoria</name>
    <dbReference type="NCBI Taxonomy" id="34015"/>
    <lineage>
        <taxon>Bacteria</taxon>
        <taxon>Pseudomonadati</taxon>
        <taxon>Pseudomonadota</taxon>
        <taxon>Alphaproteobacteria</taxon>
        <taxon>Sphingomonadales</taxon>
        <taxon>Sphingomonadaceae</taxon>
        <taxon>Blastomonas</taxon>
    </lineage>
</organism>
<dbReference type="Proteomes" id="UP000248014">
    <property type="component" value="Unassembled WGS sequence"/>
</dbReference>
<dbReference type="GO" id="GO:0032259">
    <property type="term" value="P:methylation"/>
    <property type="evidence" value="ECO:0007669"/>
    <property type="project" value="UniProtKB-KW"/>
</dbReference>
<comment type="catalytic activity">
    <reaction evidence="6">
        <text>a 2'-deoxyadenosine in DNA + S-adenosyl-L-methionine = an N(6)-methyl-2'-deoxyadenosine in DNA + S-adenosyl-L-homocysteine + H(+)</text>
        <dbReference type="Rhea" id="RHEA:15197"/>
        <dbReference type="Rhea" id="RHEA-COMP:12418"/>
        <dbReference type="Rhea" id="RHEA-COMP:12419"/>
        <dbReference type="ChEBI" id="CHEBI:15378"/>
        <dbReference type="ChEBI" id="CHEBI:57856"/>
        <dbReference type="ChEBI" id="CHEBI:59789"/>
        <dbReference type="ChEBI" id="CHEBI:90615"/>
        <dbReference type="ChEBI" id="CHEBI:90616"/>
        <dbReference type="EC" id="2.1.1.72"/>
    </reaction>
</comment>
<keyword evidence="9" id="KW-1185">Reference proteome</keyword>
<keyword evidence="4" id="KW-0808">Transferase</keyword>
<evidence type="ECO:0000313" key="9">
    <source>
        <dbReference type="Proteomes" id="UP000248014"/>
    </source>
</evidence>
<evidence type="ECO:0000256" key="4">
    <source>
        <dbReference type="ARBA" id="ARBA00022679"/>
    </source>
</evidence>
<gene>
    <name evidence="8" type="ORF">C7451_10145</name>
</gene>
<keyword evidence="3 8" id="KW-0489">Methyltransferase</keyword>
<dbReference type="GO" id="GO:0043565">
    <property type="term" value="F:sequence-specific DNA binding"/>
    <property type="evidence" value="ECO:0007669"/>
    <property type="project" value="TreeGrafter"/>
</dbReference>
<dbReference type="PANTHER" id="PTHR30481">
    <property type="entry name" value="DNA ADENINE METHYLASE"/>
    <property type="match status" value="1"/>
</dbReference>
<dbReference type="PRINTS" id="PR00505">
    <property type="entry name" value="D12N6MTFRASE"/>
</dbReference>
<dbReference type="Gene3D" id="3.40.50.150">
    <property type="entry name" value="Vaccinia Virus protein VP39"/>
    <property type="match status" value="1"/>
</dbReference>
<feature type="binding site" evidence="7">
    <location>
        <position position="23"/>
    </location>
    <ligand>
        <name>S-adenosyl-L-methionine</name>
        <dbReference type="ChEBI" id="CHEBI:59789"/>
    </ligand>
</feature>
<evidence type="ECO:0000256" key="3">
    <source>
        <dbReference type="ARBA" id="ARBA00022603"/>
    </source>
</evidence>
<feature type="binding site" evidence="7">
    <location>
        <position position="19"/>
    </location>
    <ligand>
        <name>S-adenosyl-L-methionine</name>
        <dbReference type="ChEBI" id="CHEBI:59789"/>
    </ligand>
</feature>
<protein>
    <recommendedName>
        <fullName evidence="2">site-specific DNA-methyltransferase (adenine-specific)</fullName>
        <ecNumber evidence="2">2.1.1.72</ecNumber>
    </recommendedName>
</protein>
<feature type="binding site" evidence="7">
    <location>
        <position position="190"/>
    </location>
    <ligand>
        <name>S-adenosyl-L-methionine</name>
        <dbReference type="ChEBI" id="CHEBI:59789"/>
    </ligand>
</feature>
<sequence length="267" mass="30713">MKESSLLTPVRPVKPVAPWVGGKRALSGRLVEMISRMDHKLYAEPFVGMGGVFFRRKHRPVCEVINDRSRDVANLFRILQRHYPQFMDTLKWQLSSRAEFERLMKVDPETMTDLERAARFLYLQRLAFGGEVDRRTFGVSYTNGARFDLTKLGAMLEDVHERLSGVIIECRPFEQMIRQYDRPGALFYCDPPYWGCTDDYGKDLFSEADFGRLRDVLAALQGAFILSINDTPEIREIFAGFTLQEVTLNYRRSGAVTPARELIITKG</sequence>
<dbReference type="GO" id="GO:0006298">
    <property type="term" value="P:mismatch repair"/>
    <property type="evidence" value="ECO:0007669"/>
    <property type="project" value="TreeGrafter"/>
</dbReference>
<evidence type="ECO:0000256" key="6">
    <source>
        <dbReference type="ARBA" id="ARBA00047942"/>
    </source>
</evidence>
<dbReference type="PANTHER" id="PTHR30481:SF4">
    <property type="entry name" value="SITE-SPECIFIC DNA-METHYLTRANSFERASE (ADENINE-SPECIFIC)"/>
    <property type="match status" value="1"/>
</dbReference>
<evidence type="ECO:0000313" key="8">
    <source>
        <dbReference type="EMBL" id="PXW78983.1"/>
    </source>
</evidence>
<evidence type="ECO:0000256" key="1">
    <source>
        <dbReference type="ARBA" id="ARBA00006594"/>
    </source>
</evidence>
<dbReference type="GO" id="GO:1904047">
    <property type="term" value="F:S-adenosyl-L-methionine binding"/>
    <property type="evidence" value="ECO:0007669"/>
    <property type="project" value="TreeGrafter"/>
</dbReference>
<reference evidence="8 9" key="1">
    <citation type="submission" date="2018-05" db="EMBL/GenBank/DDBJ databases">
        <title>Genomic Encyclopedia of Type Strains, Phase IV (KMG-IV): sequencing the most valuable type-strain genomes for metagenomic binning, comparative biology and taxonomic classification.</title>
        <authorList>
            <person name="Goeker M."/>
        </authorList>
    </citation>
    <scope>NUCLEOTIDE SEQUENCE [LARGE SCALE GENOMIC DNA]</scope>
    <source>
        <strain evidence="8 9">DSM 3183</strain>
    </source>
</reference>
<dbReference type="EMBL" id="QJJM01000001">
    <property type="protein sequence ID" value="PXW78983.1"/>
    <property type="molecule type" value="Genomic_DNA"/>
</dbReference>
<evidence type="ECO:0000256" key="2">
    <source>
        <dbReference type="ARBA" id="ARBA00011900"/>
    </source>
</evidence>
<dbReference type="InterPro" id="IPR029063">
    <property type="entry name" value="SAM-dependent_MTases_sf"/>
</dbReference>